<accession>A0A7X3LV61</accession>
<gene>
    <name evidence="2" type="ORF">GR183_12465</name>
</gene>
<dbReference type="InterPro" id="IPR008228">
    <property type="entry name" value="UCP006173"/>
</dbReference>
<dbReference type="PANTHER" id="PTHR37421">
    <property type="entry name" value="UPF0260 PROTEIN YCGN"/>
    <property type="match status" value="1"/>
</dbReference>
<proteinExistence type="inferred from homology"/>
<organism evidence="2 3">
    <name type="scientific">Stappia sediminis</name>
    <dbReference type="NCBI Taxonomy" id="2692190"/>
    <lineage>
        <taxon>Bacteria</taxon>
        <taxon>Pseudomonadati</taxon>
        <taxon>Pseudomonadota</taxon>
        <taxon>Alphaproteobacteria</taxon>
        <taxon>Hyphomicrobiales</taxon>
        <taxon>Stappiaceae</taxon>
        <taxon>Stappia</taxon>
    </lineage>
</organism>
<dbReference type="RefSeq" id="WP_160775979.1">
    <property type="nucleotide sequence ID" value="NZ_WUMV01000006.1"/>
</dbReference>
<dbReference type="Pfam" id="PF03692">
    <property type="entry name" value="CxxCxxCC"/>
    <property type="match status" value="1"/>
</dbReference>
<evidence type="ECO:0000313" key="3">
    <source>
        <dbReference type="Proteomes" id="UP000433101"/>
    </source>
</evidence>
<dbReference type="HAMAP" id="MF_00676">
    <property type="entry name" value="UPF0260"/>
    <property type="match status" value="1"/>
</dbReference>
<protein>
    <recommendedName>
        <fullName evidence="1">UPF0260 protein GR183_12465</fullName>
    </recommendedName>
</protein>
<name>A0A7X3LV61_9HYPH</name>
<dbReference type="EMBL" id="WUMV01000006">
    <property type="protein sequence ID" value="MXN65720.1"/>
    <property type="molecule type" value="Genomic_DNA"/>
</dbReference>
<evidence type="ECO:0000313" key="2">
    <source>
        <dbReference type="EMBL" id="MXN65720.1"/>
    </source>
</evidence>
<dbReference type="NCBIfam" id="NF003501">
    <property type="entry name" value="PRK05170.1-5"/>
    <property type="match status" value="1"/>
</dbReference>
<dbReference type="PANTHER" id="PTHR37421:SF1">
    <property type="entry name" value="UPF0260 PROTEIN YCGN"/>
    <property type="match status" value="1"/>
</dbReference>
<dbReference type="NCBIfam" id="NF003507">
    <property type="entry name" value="PRK05170.2-5"/>
    <property type="match status" value="1"/>
</dbReference>
<evidence type="ECO:0000256" key="1">
    <source>
        <dbReference type="HAMAP-Rule" id="MF_00676"/>
    </source>
</evidence>
<comment type="similarity">
    <text evidence="1">Belongs to the UPF0260 family.</text>
</comment>
<dbReference type="PIRSF" id="PIRSF006173">
    <property type="entry name" value="UCP006173"/>
    <property type="match status" value="1"/>
</dbReference>
<reference evidence="2 3" key="1">
    <citation type="submission" date="2019-12" db="EMBL/GenBank/DDBJ databases">
        <authorList>
            <person name="Li M."/>
        </authorList>
    </citation>
    <scope>NUCLEOTIDE SEQUENCE [LARGE SCALE GENOMIC DNA]</scope>
    <source>
        <strain evidence="2 3">GBMRC 2046</strain>
    </source>
</reference>
<sequence length="160" mass="18143">MAKTVKGAKPGDFFWKAKTLEEMDAAEWEALCDGCGRCCLNKLEDWETGEIAWTRIACTLFDDGSCRCKNYEKRHETVPDCVPLTPESVRRLHWLPVTCAYRLIAEGRDLYWWHPLVSGSPETVHEAGISVRGLTIPEDGIAVENYEDFVIEAPTEDSFK</sequence>
<keyword evidence="3" id="KW-1185">Reference proteome</keyword>
<dbReference type="InterPro" id="IPR005358">
    <property type="entry name" value="Puta_zinc/iron-chelating_dom"/>
</dbReference>
<comment type="caution">
    <text evidence="2">The sequence shown here is derived from an EMBL/GenBank/DDBJ whole genome shotgun (WGS) entry which is preliminary data.</text>
</comment>
<dbReference type="AlphaFoldDB" id="A0A7X3LV61"/>
<dbReference type="Proteomes" id="UP000433101">
    <property type="component" value="Unassembled WGS sequence"/>
</dbReference>